<feature type="region of interest" description="Disordered" evidence="1">
    <location>
        <begin position="1"/>
        <end position="31"/>
    </location>
</feature>
<evidence type="ECO:0000313" key="3">
    <source>
        <dbReference type="Proteomes" id="UP000327013"/>
    </source>
</evidence>
<proteinExistence type="predicted"/>
<evidence type="ECO:0000313" key="2">
    <source>
        <dbReference type="EMBL" id="KAE8056879.1"/>
    </source>
</evidence>
<dbReference type="Proteomes" id="UP000327013">
    <property type="component" value="Chromosome 5"/>
</dbReference>
<gene>
    <name evidence="2" type="ORF">FH972_013615</name>
</gene>
<keyword evidence="3" id="KW-1185">Reference proteome</keyword>
<sequence>MKNHIGFDKIIRKQEKQRNSSGGGDRRWSNYVRPLDRQEGDVLEEGEIRSEEWSFAI</sequence>
<evidence type="ECO:0000256" key="1">
    <source>
        <dbReference type="SAM" id="MobiDB-lite"/>
    </source>
</evidence>
<reference evidence="2 3" key="1">
    <citation type="submission" date="2019-06" db="EMBL/GenBank/DDBJ databases">
        <title>A chromosomal-level reference genome of Carpinus fangiana (Coryloideae, Betulaceae).</title>
        <authorList>
            <person name="Yang X."/>
            <person name="Wang Z."/>
            <person name="Zhang L."/>
            <person name="Hao G."/>
            <person name="Liu J."/>
            <person name="Yang Y."/>
        </authorList>
    </citation>
    <scope>NUCLEOTIDE SEQUENCE [LARGE SCALE GENOMIC DNA]</scope>
    <source>
        <strain evidence="2">Cfa_2016G</strain>
        <tissue evidence="2">Leaf</tissue>
    </source>
</reference>
<dbReference type="EMBL" id="CM017325">
    <property type="protein sequence ID" value="KAE8056879.1"/>
    <property type="molecule type" value="Genomic_DNA"/>
</dbReference>
<dbReference type="AlphaFoldDB" id="A0A5N6R7A6"/>
<accession>A0A5N6R7A6</accession>
<organism evidence="2 3">
    <name type="scientific">Carpinus fangiana</name>
    <dbReference type="NCBI Taxonomy" id="176857"/>
    <lineage>
        <taxon>Eukaryota</taxon>
        <taxon>Viridiplantae</taxon>
        <taxon>Streptophyta</taxon>
        <taxon>Embryophyta</taxon>
        <taxon>Tracheophyta</taxon>
        <taxon>Spermatophyta</taxon>
        <taxon>Magnoliopsida</taxon>
        <taxon>eudicotyledons</taxon>
        <taxon>Gunneridae</taxon>
        <taxon>Pentapetalae</taxon>
        <taxon>rosids</taxon>
        <taxon>fabids</taxon>
        <taxon>Fagales</taxon>
        <taxon>Betulaceae</taxon>
        <taxon>Carpinus</taxon>
    </lineage>
</organism>
<protein>
    <submittedName>
        <fullName evidence="2">Uncharacterized protein</fullName>
    </submittedName>
</protein>
<name>A0A5N6R7A6_9ROSI</name>